<dbReference type="InterPro" id="IPR027417">
    <property type="entry name" value="P-loop_NTPase"/>
</dbReference>
<dbReference type="InterPro" id="IPR007730">
    <property type="entry name" value="SPOR-like_dom"/>
</dbReference>
<feature type="region of interest" description="Disordered" evidence="1">
    <location>
        <begin position="393"/>
        <end position="419"/>
    </location>
</feature>
<organism evidence="4">
    <name type="scientific">hydrothermal vent metagenome</name>
    <dbReference type="NCBI Taxonomy" id="652676"/>
    <lineage>
        <taxon>unclassified sequences</taxon>
        <taxon>metagenomes</taxon>
        <taxon>ecological metagenomes</taxon>
    </lineage>
</organism>
<gene>
    <name evidence="4" type="ORF">MNBD_GAMMA16-1601</name>
</gene>
<dbReference type="InterPro" id="IPR052026">
    <property type="entry name" value="ExeA_AAA_ATPase_DNA-bind"/>
</dbReference>
<dbReference type="GO" id="GO:0016887">
    <property type="term" value="F:ATP hydrolysis activity"/>
    <property type="evidence" value="ECO:0007669"/>
    <property type="project" value="InterPro"/>
</dbReference>
<sequence length="524" mass="58537">MDEQNNNSGESPPFLFYDEPQRAQCLNFLLHLAPYSNDLLLVYGEKGSGKTTLIKQFSSKASAVWDVCILEIQPELSASAVADYIFSELQINNEDYDTASVLSLSSYFKTLQNRGRRPILVFDDAHLLTDDTLRFLDQLISSTVTAEHGVSIIMLGEDSLSDIVESATLKRHGLHSFELPPLEIEEVTLYLRHRLKQAGIPKNRLSDAEIKEIARKSKGNMSLIQIYSDPYLKGSVDTTTAQAPTTIKWKKHLDINFSILTVAKWAAGLGIALLLVLALVFQESINRLVATAPSDEDQPSTTTEERKITPFRPLVDPVVEITPNKEAPPPPDIIHRAEIEEEPSQALSKIETFTPLAQPKIEPEVEPVPEIMLPPPTAFSPPDSVAVDIKPSKPIEPVTQSPAPPKAEKEKILPSPPPVVKREGVQNNAWLMAQNAKHYTLQLMAMRKKSSVLSQLKNIEDKSRYAIFATQRKGRSMYILLYGDFISSKEASLAQQELPAQLNKNKPWIRTFSGMQKELQKLEK</sequence>
<keyword evidence="2" id="KW-0812">Transmembrane</keyword>
<dbReference type="CDD" id="cd00009">
    <property type="entry name" value="AAA"/>
    <property type="match status" value="1"/>
</dbReference>
<name>A0A3B0ZR81_9ZZZZ</name>
<evidence type="ECO:0000256" key="1">
    <source>
        <dbReference type="SAM" id="MobiDB-lite"/>
    </source>
</evidence>
<keyword evidence="2" id="KW-0472">Membrane</keyword>
<accession>A0A3B0ZR81</accession>
<evidence type="ECO:0000259" key="3">
    <source>
        <dbReference type="PROSITE" id="PS51724"/>
    </source>
</evidence>
<feature type="transmembrane region" description="Helical" evidence="2">
    <location>
        <begin position="257"/>
        <end position="281"/>
    </location>
</feature>
<dbReference type="InterPro" id="IPR049945">
    <property type="entry name" value="AAA_22"/>
</dbReference>
<dbReference type="SMART" id="SM00382">
    <property type="entry name" value="AAA"/>
    <property type="match status" value="1"/>
</dbReference>
<dbReference type="SUPFAM" id="SSF52540">
    <property type="entry name" value="P-loop containing nucleoside triphosphate hydrolases"/>
    <property type="match status" value="1"/>
</dbReference>
<dbReference type="Pfam" id="PF05036">
    <property type="entry name" value="SPOR"/>
    <property type="match status" value="1"/>
</dbReference>
<dbReference type="Gene3D" id="3.40.50.300">
    <property type="entry name" value="P-loop containing nucleotide triphosphate hydrolases"/>
    <property type="match status" value="1"/>
</dbReference>
<dbReference type="Gene3D" id="3.30.70.1070">
    <property type="entry name" value="Sporulation related repeat"/>
    <property type="match status" value="1"/>
</dbReference>
<dbReference type="GO" id="GO:0042834">
    <property type="term" value="F:peptidoglycan binding"/>
    <property type="evidence" value="ECO:0007669"/>
    <property type="project" value="InterPro"/>
</dbReference>
<feature type="domain" description="SPOR" evidence="3">
    <location>
        <begin position="433"/>
        <end position="511"/>
    </location>
</feature>
<evidence type="ECO:0000313" key="4">
    <source>
        <dbReference type="EMBL" id="VAW88559.1"/>
    </source>
</evidence>
<dbReference type="AlphaFoldDB" id="A0A3B0ZR81"/>
<dbReference type="EMBL" id="UOFO01000148">
    <property type="protein sequence ID" value="VAW88559.1"/>
    <property type="molecule type" value="Genomic_DNA"/>
</dbReference>
<proteinExistence type="predicted"/>
<dbReference type="InterPro" id="IPR036680">
    <property type="entry name" value="SPOR-like_sf"/>
</dbReference>
<dbReference type="Pfam" id="PF13401">
    <property type="entry name" value="AAA_22"/>
    <property type="match status" value="1"/>
</dbReference>
<keyword evidence="2" id="KW-1133">Transmembrane helix</keyword>
<dbReference type="InterPro" id="IPR003593">
    <property type="entry name" value="AAA+_ATPase"/>
</dbReference>
<dbReference type="PANTHER" id="PTHR35894:SF1">
    <property type="entry name" value="PHOSPHORIBULOKINASE _ URIDINE KINASE FAMILY"/>
    <property type="match status" value="1"/>
</dbReference>
<evidence type="ECO:0000256" key="2">
    <source>
        <dbReference type="SAM" id="Phobius"/>
    </source>
</evidence>
<dbReference type="PANTHER" id="PTHR35894">
    <property type="entry name" value="GENERAL SECRETION PATHWAY PROTEIN A-RELATED"/>
    <property type="match status" value="1"/>
</dbReference>
<dbReference type="PROSITE" id="PS51724">
    <property type="entry name" value="SPOR"/>
    <property type="match status" value="1"/>
</dbReference>
<protein>
    <recommendedName>
        <fullName evidence="3">SPOR domain-containing protein</fullName>
    </recommendedName>
</protein>
<reference evidence="4" key="1">
    <citation type="submission" date="2018-06" db="EMBL/GenBank/DDBJ databases">
        <authorList>
            <person name="Zhirakovskaya E."/>
        </authorList>
    </citation>
    <scope>NUCLEOTIDE SEQUENCE</scope>
</reference>